<evidence type="ECO:0000256" key="5">
    <source>
        <dbReference type="ARBA" id="ARBA00023251"/>
    </source>
</evidence>
<evidence type="ECO:0000256" key="3">
    <source>
        <dbReference type="ARBA" id="ARBA00022741"/>
    </source>
</evidence>
<comment type="caution">
    <text evidence="7">The sequence shown here is derived from an EMBL/GenBank/DDBJ whole genome shotgun (WGS) entry which is preliminary data.</text>
</comment>
<organism evidence="7 8">
    <name type="scientific">Arthrobacter gallicola</name>
    <dbReference type="NCBI Taxonomy" id="2762225"/>
    <lineage>
        <taxon>Bacteria</taxon>
        <taxon>Bacillati</taxon>
        <taxon>Actinomycetota</taxon>
        <taxon>Actinomycetes</taxon>
        <taxon>Micrococcales</taxon>
        <taxon>Micrococcaceae</taxon>
        <taxon>Arthrobacter</taxon>
    </lineage>
</organism>
<dbReference type="InterPro" id="IPR003439">
    <property type="entry name" value="ABC_transporter-like_ATP-bd"/>
</dbReference>
<dbReference type="PANTHER" id="PTHR42711:SF16">
    <property type="entry name" value="ABC TRANSPORTER ATP-BINDING PROTEIN"/>
    <property type="match status" value="1"/>
</dbReference>
<name>A0ABR8UN93_9MICC</name>
<sequence>MSTAVIDVQNLAVRLAGKPVLRDVSFTVGKGEILGLLGPNGAGKSTTAECLTGALRPESGRVRVSGLDPHRHPAETRKTVGYQLQSAQLPPALRVREAIELFASFYPAPQDVPVLLDAVGLGSAWATPYGRLSGGQQQRLSIALALVGNPRIVVLDELTTGLDPEGRRDILHLIRRMREEGLSVVLITHFMDEAQRLCDRVAVIYNGRTFAAGTPQELVAAARRQDPAVQDLADAYLGLLETQRRNPS</sequence>
<dbReference type="SUPFAM" id="SSF52540">
    <property type="entry name" value="P-loop containing nucleoside triphosphate hydrolases"/>
    <property type="match status" value="1"/>
</dbReference>
<dbReference type="InterPro" id="IPR027417">
    <property type="entry name" value="P-loop_NTPase"/>
</dbReference>
<evidence type="ECO:0000313" key="8">
    <source>
        <dbReference type="Proteomes" id="UP000609874"/>
    </source>
</evidence>
<dbReference type="EMBL" id="JACSQD010000001">
    <property type="protein sequence ID" value="MBD7994013.1"/>
    <property type="molecule type" value="Genomic_DNA"/>
</dbReference>
<dbReference type="Gene3D" id="3.40.50.300">
    <property type="entry name" value="P-loop containing nucleotide triphosphate hydrolases"/>
    <property type="match status" value="1"/>
</dbReference>
<reference evidence="7 8" key="1">
    <citation type="submission" date="2020-08" db="EMBL/GenBank/DDBJ databases">
        <title>A Genomic Blueprint of the Chicken Gut Microbiome.</title>
        <authorList>
            <person name="Gilroy R."/>
            <person name="Ravi A."/>
            <person name="Getino M."/>
            <person name="Pursley I."/>
            <person name="Horton D.L."/>
            <person name="Alikhan N.-F."/>
            <person name="Baker D."/>
            <person name="Gharbi K."/>
            <person name="Hall N."/>
            <person name="Watson M."/>
            <person name="Adriaenssens E.M."/>
            <person name="Foster-Nyarko E."/>
            <person name="Jarju S."/>
            <person name="Secka A."/>
            <person name="Antonio M."/>
            <person name="Oren A."/>
            <person name="Chaudhuri R."/>
            <person name="La Ragione R.M."/>
            <person name="Hildebrand F."/>
            <person name="Pallen M.J."/>
        </authorList>
    </citation>
    <scope>NUCLEOTIDE SEQUENCE [LARGE SCALE GENOMIC DNA]</scope>
    <source>
        <strain evidence="7 8">Sa2CUA1</strain>
    </source>
</reference>
<keyword evidence="2" id="KW-0813">Transport</keyword>
<feature type="domain" description="ABC transporter" evidence="6">
    <location>
        <begin position="6"/>
        <end position="231"/>
    </location>
</feature>
<dbReference type="Pfam" id="PF00005">
    <property type="entry name" value="ABC_tran"/>
    <property type="match status" value="1"/>
</dbReference>
<dbReference type="InterPro" id="IPR017871">
    <property type="entry name" value="ABC_transporter-like_CS"/>
</dbReference>
<comment type="subcellular location">
    <subcellularLocation>
        <location evidence="1">Cell membrane</location>
        <topology evidence="1">Peripheral membrane protein</topology>
    </subcellularLocation>
</comment>
<evidence type="ECO:0000256" key="4">
    <source>
        <dbReference type="ARBA" id="ARBA00022840"/>
    </source>
</evidence>
<protein>
    <submittedName>
        <fullName evidence="7">ABC transporter ATP-binding protein</fullName>
    </submittedName>
</protein>
<dbReference type="CDD" id="cd03230">
    <property type="entry name" value="ABC_DR_subfamily_A"/>
    <property type="match status" value="1"/>
</dbReference>
<evidence type="ECO:0000313" key="7">
    <source>
        <dbReference type="EMBL" id="MBD7994013.1"/>
    </source>
</evidence>
<evidence type="ECO:0000256" key="2">
    <source>
        <dbReference type="ARBA" id="ARBA00022448"/>
    </source>
</evidence>
<evidence type="ECO:0000259" key="6">
    <source>
        <dbReference type="PROSITE" id="PS50893"/>
    </source>
</evidence>
<proteinExistence type="predicted"/>
<gene>
    <name evidence="7" type="ORF">H9639_01710</name>
</gene>
<keyword evidence="3" id="KW-0547">Nucleotide-binding</keyword>
<dbReference type="Proteomes" id="UP000609874">
    <property type="component" value="Unassembled WGS sequence"/>
</dbReference>
<dbReference type="PROSITE" id="PS00211">
    <property type="entry name" value="ABC_TRANSPORTER_1"/>
    <property type="match status" value="1"/>
</dbReference>
<dbReference type="PROSITE" id="PS50893">
    <property type="entry name" value="ABC_TRANSPORTER_2"/>
    <property type="match status" value="1"/>
</dbReference>
<dbReference type="InterPro" id="IPR050763">
    <property type="entry name" value="ABC_transporter_ATP-binding"/>
</dbReference>
<dbReference type="SMART" id="SM00382">
    <property type="entry name" value="AAA"/>
    <property type="match status" value="1"/>
</dbReference>
<keyword evidence="5" id="KW-0046">Antibiotic resistance</keyword>
<dbReference type="RefSeq" id="WP_191806408.1">
    <property type="nucleotide sequence ID" value="NZ_JACSQD010000001.1"/>
</dbReference>
<evidence type="ECO:0000256" key="1">
    <source>
        <dbReference type="ARBA" id="ARBA00004202"/>
    </source>
</evidence>
<keyword evidence="4 7" id="KW-0067">ATP-binding</keyword>
<keyword evidence="8" id="KW-1185">Reference proteome</keyword>
<dbReference type="PANTHER" id="PTHR42711">
    <property type="entry name" value="ABC TRANSPORTER ATP-BINDING PROTEIN"/>
    <property type="match status" value="1"/>
</dbReference>
<accession>A0ABR8UN93</accession>
<dbReference type="GO" id="GO:0005524">
    <property type="term" value="F:ATP binding"/>
    <property type="evidence" value="ECO:0007669"/>
    <property type="project" value="UniProtKB-KW"/>
</dbReference>
<dbReference type="InterPro" id="IPR003593">
    <property type="entry name" value="AAA+_ATPase"/>
</dbReference>